<dbReference type="InterPro" id="IPR040349">
    <property type="entry name" value="Csm1/Pcs1"/>
</dbReference>
<accession>A0A1R1PRV1</accession>
<dbReference type="AlphaFoldDB" id="A0A1R1PRV1"/>
<dbReference type="Gene3D" id="3.90.1150.80">
    <property type="match status" value="1"/>
</dbReference>
<gene>
    <name evidence="4" type="ORF">AX774_g2843</name>
</gene>
<comment type="caution">
    <text evidence="4">The sequence shown here is derived from an EMBL/GenBank/DDBJ whole genome shotgun (WGS) entry which is preliminary data.</text>
</comment>
<feature type="compositionally biased region" description="Polar residues" evidence="2">
    <location>
        <begin position="206"/>
        <end position="220"/>
    </location>
</feature>
<feature type="region of interest" description="Disordered" evidence="2">
    <location>
        <begin position="206"/>
        <end position="225"/>
    </location>
</feature>
<dbReference type="GO" id="GO:0034506">
    <property type="term" value="C:chromosome, centromeric core domain"/>
    <property type="evidence" value="ECO:0007669"/>
    <property type="project" value="TreeGrafter"/>
</dbReference>
<dbReference type="CDD" id="cd23787">
    <property type="entry name" value="RWD_CSM1"/>
    <property type="match status" value="1"/>
</dbReference>
<dbReference type="InterPro" id="IPR038608">
    <property type="entry name" value="Csm1/Pcs1_C_sf"/>
</dbReference>
<dbReference type="Pfam" id="PF12539">
    <property type="entry name" value="Csm1"/>
    <property type="match status" value="1"/>
</dbReference>
<dbReference type="EMBL" id="LSSK01000342">
    <property type="protein sequence ID" value="OMH83659.1"/>
    <property type="molecule type" value="Genomic_DNA"/>
</dbReference>
<dbReference type="OrthoDB" id="2431049at2759"/>
<evidence type="ECO:0000313" key="4">
    <source>
        <dbReference type="EMBL" id="OMH83659.1"/>
    </source>
</evidence>
<dbReference type="GO" id="GO:1990644">
    <property type="term" value="F:microtubule site clamp"/>
    <property type="evidence" value="ECO:0007669"/>
    <property type="project" value="TreeGrafter"/>
</dbReference>
<feature type="coiled-coil region" evidence="1">
    <location>
        <begin position="397"/>
        <end position="424"/>
    </location>
</feature>
<keyword evidence="5" id="KW-1185">Reference proteome</keyword>
<dbReference type="GO" id="GO:0033551">
    <property type="term" value="C:monopolin complex"/>
    <property type="evidence" value="ECO:0007669"/>
    <property type="project" value="InterPro"/>
</dbReference>
<dbReference type="GO" id="GO:0072686">
    <property type="term" value="C:mitotic spindle"/>
    <property type="evidence" value="ECO:0007669"/>
    <property type="project" value="TreeGrafter"/>
</dbReference>
<dbReference type="PANTHER" id="PTHR28006:SF1">
    <property type="entry name" value="MONOPOLIN COMPLEX SUBUNIT CSM1"/>
    <property type="match status" value="1"/>
</dbReference>
<reference evidence="5" key="1">
    <citation type="submission" date="2017-01" db="EMBL/GenBank/DDBJ databases">
        <authorList>
            <person name="Wang Y."/>
            <person name="White M."/>
            <person name="Kvist S."/>
            <person name="Moncalvo J.-M."/>
        </authorList>
    </citation>
    <scope>NUCLEOTIDE SEQUENCE [LARGE SCALE GENOMIC DNA]</scope>
    <source>
        <strain evidence="5">COL-18-3</strain>
    </source>
</reference>
<dbReference type="GO" id="GO:0005730">
    <property type="term" value="C:nucleolus"/>
    <property type="evidence" value="ECO:0007669"/>
    <property type="project" value="TreeGrafter"/>
</dbReference>
<proteinExistence type="predicted"/>
<dbReference type="Proteomes" id="UP000188320">
    <property type="component" value="Unassembled WGS sequence"/>
</dbReference>
<dbReference type="GO" id="GO:0051315">
    <property type="term" value="P:attachment of mitotic spindle microtubules to kinetochore"/>
    <property type="evidence" value="ECO:0007669"/>
    <property type="project" value="TreeGrafter"/>
</dbReference>
<keyword evidence="1" id="KW-0175">Coiled coil</keyword>
<evidence type="ECO:0000313" key="5">
    <source>
        <dbReference type="Proteomes" id="UP000188320"/>
    </source>
</evidence>
<organism evidence="4 5">
    <name type="scientific">Zancudomyces culisetae</name>
    <name type="common">Gut fungus</name>
    <name type="synonym">Smittium culisetae</name>
    <dbReference type="NCBI Taxonomy" id="1213189"/>
    <lineage>
        <taxon>Eukaryota</taxon>
        <taxon>Fungi</taxon>
        <taxon>Fungi incertae sedis</taxon>
        <taxon>Zoopagomycota</taxon>
        <taxon>Kickxellomycotina</taxon>
        <taxon>Harpellomycetes</taxon>
        <taxon>Harpellales</taxon>
        <taxon>Legeriomycetaceae</taxon>
        <taxon>Zancudomyces</taxon>
    </lineage>
</organism>
<evidence type="ECO:0000259" key="3">
    <source>
        <dbReference type="Pfam" id="PF12539"/>
    </source>
</evidence>
<dbReference type="GO" id="GO:0045144">
    <property type="term" value="P:meiotic sister chromatid segregation"/>
    <property type="evidence" value="ECO:0007669"/>
    <property type="project" value="TreeGrafter"/>
</dbReference>
<dbReference type="InterPro" id="IPR020981">
    <property type="entry name" value="Csm1/Pcs1_C"/>
</dbReference>
<dbReference type="PANTHER" id="PTHR28006">
    <property type="entry name" value="MONOPOLIN COMPLEX SUBUNIT CSM1"/>
    <property type="match status" value="1"/>
</dbReference>
<sequence length="546" mass="62234">MSVVNLQKDPLDTLFYDMCHVFSTLITFLGVDLDFIPTFDISFYDGAEKDNLSGNIVVTAIKEKVGKPKAARKVKNSNGLQDKKDAVVVEIVSPNEKGIFFNMHRGSSESFQEESFDKRVLDSGVPLYRQVKKRKEIKGRVSDSESESGDELDGLYFNSSKKVGFGNGNDYSPSPRRYKNLETATPTKNHKKMDEMHNLVVDVNGLGQQPGTQTGVNQAGNKRKYRKSISESEIIDKSVNNTPIQRQKSVIEVIINTNEKERKQGTNIMIGRKYKPKIELNTMYKEFLKAKKMLGEYGSLGYPEELPYLPEGELEIDSSVDIANEANPWKLKYKKLYALRNSNSEEQYGILFKHTEKHLTSADDLVTKQKSEIGLLKEHISNISKELDTSKLLCSQNEEIKSEIELLKSENYELKARNTQVQKELLAEQSKVSHLKKQRRLSNNSLDVVIREKLAFSHQLSGLTIIDVDNDDIASYFYCSISGRNGTFTFCLTKYDDDQGNFEYSPNPQQDFNVARLLPEMFKDTFIFEANDANVFYLKIYHALNR</sequence>
<evidence type="ECO:0000256" key="2">
    <source>
        <dbReference type="SAM" id="MobiDB-lite"/>
    </source>
</evidence>
<name>A0A1R1PRV1_ZANCU</name>
<protein>
    <recommendedName>
        <fullName evidence="3">Monopolin complex subunit Csm1/Pcs1 C-terminal domain-containing protein</fullName>
    </recommendedName>
</protein>
<feature type="domain" description="Monopolin complex subunit Csm1/Pcs1 C-terminal" evidence="3">
    <location>
        <begin position="456"/>
        <end position="530"/>
    </location>
</feature>
<evidence type="ECO:0000256" key="1">
    <source>
        <dbReference type="SAM" id="Coils"/>
    </source>
</evidence>